<dbReference type="eggNOG" id="COG0484">
    <property type="taxonomic scope" value="Bacteria"/>
</dbReference>
<dbReference type="EMBL" id="AP012319">
    <property type="protein sequence ID" value="BAL86013.1"/>
    <property type="molecule type" value="Genomic_DNA"/>
</dbReference>
<reference evidence="1 2" key="1">
    <citation type="submission" date="2012-02" db="EMBL/GenBank/DDBJ databases">
        <title>Complete genome sequence of Actinoplanes missouriensis 431 (= NBRC 102363).</title>
        <authorList>
            <person name="Ohnishi Y."/>
            <person name="Ishikawa J."/>
            <person name="Sekine M."/>
            <person name="Hosoyama A."/>
            <person name="Harada T."/>
            <person name="Narita H."/>
            <person name="Hata T."/>
            <person name="Konno Y."/>
            <person name="Tutikane K."/>
            <person name="Fujita N."/>
            <person name="Horinouchi S."/>
            <person name="Hayakawa M."/>
        </authorList>
    </citation>
    <scope>NUCLEOTIDE SEQUENCE [LARGE SCALE GENOMIC DNA]</scope>
    <source>
        <strain evidence="2">ATCC 14538 / DSM 43046 / CBS 188.64 / JCM 3121 / NBRC 102363 / NCIMB 12654 / NRRL B-3342 / UNCC 431</strain>
    </source>
</reference>
<organism evidence="1 2">
    <name type="scientific">Actinoplanes missouriensis (strain ATCC 14538 / DSM 43046 / CBS 188.64 / JCM 3121 / NBRC 102363 / NCIMB 12654 / NRRL B-3342 / UNCC 431)</name>
    <dbReference type="NCBI Taxonomy" id="512565"/>
    <lineage>
        <taxon>Bacteria</taxon>
        <taxon>Bacillati</taxon>
        <taxon>Actinomycetota</taxon>
        <taxon>Actinomycetes</taxon>
        <taxon>Micromonosporales</taxon>
        <taxon>Micromonosporaceae</taxon>
        <taxon>Actinoplanes</taxon>
    </lineage>
</organism>
<protein>
    <submittedName>
        <fullName evidence="1">Uncharacterized protein</fullName>
    </submittedName>
</protein>
<gene>
    <name evidence="1" type="ordered locus">AMIS_7930</name>
</gene>
<dbReference type="KEGG" id="ams:AMIS_7930"/>
<dbReference type="STRING" id="512565.AMIS_7930"/>
<dbReference type="HOGENOM" id="CLU_1535836_0_0_11"/>
<accession>I0GZ26</accession>
<dbReference type="Proteomes" id="UP000007882">
    <property type="component" value="Chromosome"/>
</dbReference>
<proteinExistence type="predicted"/>
<keyword evidence="2" id="KW-1185">Reference proteome</keyword>
<sequence>MPDPVDPERAIRELRFGTQVDTQTIAEAGGGITSRNVARYIAKYVTKGGEITGLPPRRIKSLDALQHLHLPAHTERMVRVCFALDAVPAYGEVPFRRWAHMLGYRGHAATKSRRYSVTYGELRDERMAHQEDERRQAEGLPARDDREILVDAKWRFSGSGLARGEPTIVDGIRAGQETMRRIEPT</sequence>
<name>I0GZ26_ACTM4</name>
<dbReference type="Pfam" id="PF20199">
    <property type="entry name" value="RepSA"/>
    <property type="match status" value="1"/>
</dbReference>
<evidence type="ECO:0000313" key="2">
    <source>
        <dbReference type="Proteomes" id="UP000007882"/>
    </source>
</evidence>
<dbReference type="AlphaFoldDB" id="I0GZ26"/>
<evidence type="ECO:0000313" key="1">
    <source>
        <dbReference type="EMBL" id="BAL86013.1"/>
    </source>
</evidence>
<dbReference type="InterPro" id="IPR046828">
    <property type="entry name" value="RepSA"/>
</dbReference>